<organism evidence="1 2">
    <name type="scientific">Lasiodiplodia mahajangana</name>
    <dbReference type="NCBI Taxonomy" id="1108764"/>
    <lineage>
        <taxon>Eukaryota</taxon>
        <taxon>Fungi</taxon>
        <taxon>Dikarya</taxon>
        <taxon>Ascomycota</taxon>
        <taxon>Pezizomycotina</taxon>
        <taxon>Dothideomycetes</taxon>
        <taxon>Dothideomycetes incertae sedis</taxon>
        <taxon>Botryosphaeriales</taxon>
        <taxon>Botryosphaeriaceae</taxon>
        <taxon>Lasiodiplodia</taxon>
    </lineage>
</organism>
<proteinExistence type="predicted"/>
<evidence type="ECO:0000313" key="1">
    <source>
        <dbReference type="EMBL" id="KAJ8130732.1"/>
    </source>
</evidence>
<comment type="caution">
    <text evidence="1">The sequence shown here is derived from an EMBL/GenBank/DDBJ whole genome shotgun (WGS) entry which is preliminary data.</text>
</comment>
<dbReference type="EMBL" id="JAPUUL010000435">
    <property type="protein sequence ID" value="KAJ8130732.1"/>
    <property type="molecule type" value="Genomic_DNA"/>
</dbReference>
<keyword evidence="2" id="KW-1185">Reference proteome</keyword>
<sequence length="143" mass="16646">MTDAKSLPKGSGLKKPTRQRQSWSHYIPAADSYGDFELLYRCNHITNEDNDSFIQDSRPTRGPSLRGVWRRVTYYATARIRQVRVILRGAYIRMKLERRSSTGTPQTEDIELEWYEEEQEEHLADLDSSLNGSYEPPSTEEFV</sequence>
<reference evidence="1" key="1">
    <citation type="submission" date="2022-12" db="EMBL/GenBank/DDBJ databases">
        <title>Genome Sequence of Lasiodiplodia mahajangana.</title>
        <authorList>
            <person name="Buettner E."/>
        </authorList>
    </citation>
    <scope>NUCLEOTIDE SEQUENCE</scope>
    <source>
        <strain evidence="1">VT137</strain>
    </source>
</reference>
<dbReference type="Proteomes" id="UP001153332">
    <property type="component" value="Unassembled WGS sequence"/>
</dbReference>
<evidence type="ECO:0000313" key="2">
    <source>
        <dbReference type="Proteomes" id="UP001153332"/>
    </source>
</evidence>
<accession>A0ACC2JT91</accession>
<protein>
    <submittedName>
        <fullName evidence="1">Uncharacterized protein</fullName>
    </submittedName>
</protein>
<gene>
    <name evidence="1" type="ORF">O1611_g2896</name>
</gene>
<name>A0ACC2JT91_9PEZI</name>